<feature type="binding site" evidence="12">
    <location>
        <position position="197"/>
    </location>
    <ligand>
        <name>NAD(+)</name>
        <dbReference type="ChEBI" id="CHEBI:57540"/>
    </ligand>
</feature>
<dbReference type="PANTHER" id="PTHR22912:SF151">
    <property type="entry name" value="DIHYDROLIPOYL DEHYDROGENASE, MITOCHONDRIAL"/>
    <property type="match status" value="1"/>
</dbReference>
<dbReference type="PANTHER" id="PTHR22912">
    <property type="entry name" value="DISULFIDE OXIDOREDUCTASE"/>
    <property type="match status" value="1"/>
</dbReference>
<evidence type="ECO:0000256" key="6">
    <source>
        <dbReference type="ARBA" id="ARBA00023002"/>
    </source>
</evidence>
<dbReference type="InterPro" id="IPR004099">
    <property type="entry name" value="Pyr_nucl-diS_OxRdtase_dimer"/>
</dbReference>
<dbReference type="PIRSF" id="PIRSF000350">
    <property type="entry name" value="Mercury_reductase_MerA"/>
    <property type="match status" value="1"/>
</dbReference>
<organism evidence="17 18">
    <name type="scientific">Candidatus Nephthysia bennettiae</name>
    <dbReference type="NCBI Taxonomy" id="3127016"/>
    <lineage>
        <taxon>Bacteria</taxon>
        <taxon>Bacillati</taxon>
        <taxon>Candidatus Dormiibacterota</taxon>
        <taxon>Candidatus Dormibacteria</taxon>
        <taxon>Candidatus Dormibacterales</taxon>
        <taxon>Candidatus Dormibacteraceae</taxon>
        <taxon>Candidatus Nephthysia</taxon>
    </lineage>
</organism>
<comment type="catalytic activity">
    <reaction evidence="10 14">
        <text>N(6)-[(R)-dihydrolipoyl]-L-lysyl-[protein] + NAD(+) = N(6)-[(R)-lipoyl]-L-lysyl-[protein] + NADH + H(+)</text>
        <dbReference type="Rhea" id="RHEA:15045"/>
        <dbReference type="Rhea" id="RHEA-COMP:10474"/>
        <dbReference type="Rhea" id="RHEA-COMP:10475"/>
        <dbReference type="ChEBI" id="CHEBI:15378"/>
        <dbReference type="ChEBI" id="CHEBI:57540"/>
        <dbReference type="ChEBI" id="CHEBI:57945"/>
        <dbReference type="ChEBI" id="CHEBI:83099"/>
        <dbReference type="ChEBI" id="CHEBI:83100"/>
        <dbReference type="EC" id="1.8.1.4"/>
    </reaction>
</comment>
<dbReference type="Proteomes" id="UP000612893">
    <property type="component" value="Unassembled WGS sequence"/>
</dbReference>
<feature type="binding site" evidence="12">
    <location>
        <position position="52"/>
    </location>
    <ligand>
        <name>FAD</name>
        <dbReference type="ChEBI" id="CHEBI:57692"/>
    </ligand>
</feature>
<dbReference type="Gene3D" id="3.50.50.60">
    <property type="entry name" value="FAD/NAD(P)-binding domain"/>
    <property type="match status" value="2"/>
</dbReference>
<evidence type="ECO:0000256" key="1">
    <source>
        <dbReference type="ARBA" id="ARBA00007532"/>
    </source>
</evidence>
<evidence type="ECO:0000259" key="16">
    <source>
        <dbReference type="Pfam" id="PF07992"/>
    </source>
</evidence>
<comment type="similarity">
    <text evidence="1 14">Belongs to the class-I pyridine nucleotide-disulfide oxidoreductase family.</text>
</comment>
<evidence type="ECO:0000256" key="5">
    <source>
        <dbReference type="ARBA" id="ARBA00022827"/>
    </source>
</evidence>
<dbReference type="InterPro" id="IPR050151">
    <property type="entry name" value="Class-I_Pyr_Nuc-Dis_Oxidored"/>
</dbReference>
<feature type="binding site" evidence="12">
    <location>
        <position position="300"/>
    </location>
    <ligand>
        <name>FAD</name>
        <dbReference type="ChEBI" id="CHEBI:57692"/>
    </ligand>
</feature>
<keyword evidence="8" id="KW-1015">Disulfide bond</keyword>
<feature type="active site" description="Proton acceptor" evidence="11">
    <location>
        <position position="432"/>
    </location>
</feature>
<proteinExistence type="inferred from homology"/>
<keyword evidence="4 14" id="KW-0285">Flavoprotein</keyword>
<evidence type="ECO:0000256" key="8">
    <source>
        <dbReference type="ARBA" id="ARBA00023157"/>
    </source>
</evidence>
<dbReference type="InterPro" id="IPR006258">
    <property type="entry name" value="Lipoamide_DH"/>
</dbReference>
<evidence type="ECO:0000256" key="9">
    <source>
        <dbReference type="ARBA" id="ARBA00023284"/>
    </source>
</evidence>
<sequence>MADFDLTVIGSGPGGYVAAIHAARLGARVAILEQKDSEWGGTCLNWGCIPAKALVQSAEVLQAVRRAGEFGVRVGEPEVDWPAMQARKDSVVKNLRQGVQGLLKANGVEMITARGRLLGGNRVSADGRQLDSSNLLLAPGSVVSLPPFPGADLGLTSDTILGLEQVPESLVVIGGGVVGMEFAGVFSLLGTQVTVVEMLDHLLAPLDPDVARRFQQLMAKRGVRFHLGARVEAVERSGAGFSVRSSAGELLGEQVLVATGRRPNTADLGLEEASVATERAAITVDRHLRTNQDGVYAIGDATGISMLAHTASYQGEVAVTNALSEKRISADYSTIPACVYTDPEIAYVGMSEARARADGMEIRVGQFPFSALGRAQVLGEVQGLVKVVAGSDGYLLGVTIMGPRATDLIAEAVLAVNQGLSAAELSHAVHAHPTLPEALAEAALDVAGRAVHIPPRRR</sequence>
<evidence type="ECO:0000313" key="18">
    <source>
        <dbReference type="Proteomes" id="UP000612893"/>
    </source>
</evidence>
<keyword evidence="9 14" id="KW-0676">Redox-active center</keyword>
<dbReference type="EMBL" id="JAEKNR010000154">
    <property type="protein sequence ID" value="MBJ7599421.1"/>
    <property type="molecule type" value="Genomic_DNA"/>
</dbReference>
<dbReference type="InterPro" id="IPR001100">
    <property type="entry name" value="Pyr_nuc-diS_OxRdtase"/>
</dbReference>
<name>A0A934N8D2_9BACT</name>
<dbReference type="SUPFAM" id="SSF51905">
    <property type="entry name" value="FAD/NAD(P)-binding domain"/>
    <property type="match status" value="1"/>
</dbReference>
<dbReference type="NCBIfam" id="TIGR01350">
    <property type="entry name" value="lipoamide_DH"/>
    <property type="match status" value="1"/>
</dbReference>
<evidence type="ECO:0000256" key="13">
    <source>
        <dbReference type="PIRSR" id="PIRSR000350-4"/>
    </source>
</evidence>
<dbReference type="SUPFAM" id="SSF55424">
    <property type="entry name" value="FAD/NAD-linked reductases, dimerisation (C-terminal) domain"/>
    <property type="match status" value="1"/>
</dbReference>
<evidence type="ECO:0000256" key="3">
    <source>
        <dbReference type="ARBA" id="ARBA00016961"/>
    </source>
</evidence>
<dbReference type="RefSeq" id="WP_338202911.1">
    <property type="nucleotide sequence ID" value="NZ_JAEKNR010000154.1"/>
</dbReference>
<dbReference type="InterPro" id="IPR016156">
    <property type="entry name" value="FAD/NAD-linked_Rdtase_dimer_sf"/>
</dbReference>
<keyword evidence="5 12" id="KW-0274">FAD</keyword>
<gene>
    <name evidence="17" type="primary">lpdA</name>
    <name evidence="17" type="ORF">JF922_15255</name>
</gene>
<dbReference type="GO" id="GO:0005737">
    <property type="term" value="C:cytoplasm"/>
    <property type="evidence" value="ECO:0007669"/>
    <property type="project" value="UniProtKB-ARBA"/>
</dbReference>
<comment type="miscellaneous">
    <text evidence="14">The active site is a redox-active disulfide bond.</text>
</comment>
<dbReference type="GO" id="GO:0004148">
    <property type="term" value="F:dihydrolipoyl dehydrogenase (NADH) activity"/>
    <property type="evidence" value="ECO:0007669"/>
    <property type="project" value="UniProtKB-EC"/>
</dbReference>
<feature type="binding site" evidence="12">
    <location>
        <begin position="174"/>
        <end position="181"/>
    </location>
    <ligand>
        <name>NAD(+)</name>
        <dbReference type="ChEBI" id="CHEBI:57540"/>
    </ligand>
</feature>
<dbReference type="Gene3D" id="3.30.390.30">
    <property type="match status" value="1"/>
</dbReference>
<feature type="binding site" evidence="12">
    <location>
        <position position="115"/>
    </location>
    <ligand>
        <name>FAD</name>
        <dbReference type="ChEBI" id="CHEBI:57692"/>
    </ligand>
</feature>
<dbReference type="InterPro" id="IPR023753">
    <property type="entry name" value="FAD/NAD-binding_dom"/>
</dbReference>
<dbReference type="PRINTS" id="PR00411">
    <property type="entry name" value="PNDRDTASEI"/>
</dbReference>
<evidence type="ECO:0000256" key="7">
    <source>
        <dbReference type="ARBA" id="ARBA00023027"/>
    </source>
</evidence>
<dbReference type="FunFam" id="3.30.390.30:FF:000001">
    <property type="entry name" value="Dihydrolipoyl dehydrogenase"/>
    <property type="match status" value="1"/>
</dbReference>
<evidence type="ECO:0000259" key="15">
    <source>
        <dbReference type="Pfam" id="PF02852"/>
    </source>
</evidence>
<dbReference type="EC" id="1.8.1.4" evidence="2 14"/>
<accession>A0A934N8D2</accession>
<dbReference type="PROSITE" id="PS00076">
    <property type="entry name" value="PYRIDINE_REDOX_1"/>
    <property type="match status" value="1"/>
</dbReference>
<feature type="domain" description="FAD/NAD(P)-binding" evidence="16">
    <location>
        <begin position="4"/>
        <end position="315"/>
    </location>
</feature>
<protein>
    <recommendedName>
        <fullName evidence="3 14">Dihydrolipoyl dehydrogenase</fullName>
        <ecNumber evidence="2 14">1.8.1.4</ecNumber>
    </recommendedName>
</protein>
<comment type="cofactor">
    <cofactor evidence="12 14">
        <name>FAD</name>
        <dbReference type="ChEBI" id="CHEBI:57692"/>
    </cofactor>
    <text evidence="12 14">Binds 1 FAD per subunit.</text>
</comment>
<dbReference type="AlphaFoldDB" id="A0A934N8D2"/>
<keyword evidence="7 12" id="KW-0520">NAD</keyword>
<feature type="binding site" evidence="12">
    <location>
        <begin position="306"/>
        <end position="309"/>
    </location>
    <ligand>
        <name>FAD</name>
        <dbReference type="ChEBI" id="CHEBI:57692"/>
    </ligand>
</feature>
<feature type="binding site" evidence="12">
    <location>
        <position position="260"/>
    </location>
    <ligand>
        <name>NAD(+)</name>
        <dbReference type="ChEBI" id="CHEBI:57540"/>
    </ligand>
</feature>
<dbReference type="GO" id="GO:0000166">
    <property type="term" value="F:nucleotide binding"/>
    <property type="evidence" value="ECO:0007669"/>
    <property type="project" value="UniProtKB-KW"/>
</dbReference>
<reference evidence="17" key="1">
    <citation type="submission" date="2020-10" db="EMBL/GenBank/DDBJ databases">
        <title>Ca. Dormibacterota MAGs.</title>
        <authorList>
            <person name="Montgomery K."/>
        </authorList>
    </citation>
    <scope>NUCLEOTIDE SEQUENCE [LARGE SCALE GENOMIC DNA]</scope>
    <source>
        <strain evidence="17">SC8812_S17_10</strain>
    </source>
</reference>
<evidence type="ECO:0000256" key="4">
    <source>
        <dbReference type="ARBA" id="ARBA00022630"/>
    </source>
</evidence>
<keyword evidence="12" id="KW-0547">Nucleotide-binding</keyword>
<dbReference type="PRINTS" id="PR00368">
    <property type="entry name" value="FADPNR"/>
</dbReference>
<dbReference type="Pfam" id="PF02852">
    <property type="entry name" value="Pyr_redox_dim"/>
    <property type="match status" value="1"/>
</dbReference>
<feature type="disulfide bond" description="Redox-active" evidence="13">
    <location>
        <begin position="43"/>
        <end position="48"/>
    </location>
</feature>
<evidence type="ECO:0000256" key="2">
    <source>
        <dbReference type="ARBA" id="ARBA00012608"/>
    </source>
</evidence>
<evidence type="ECO:0000256" key="10">
    <source>
        <dbReference type="ARBA" id="ARBA00049187"/>
    </source>
</evidence>
<evidence type="ECO:0000256" key="11">
    <source>
        <dbReference type="PIRSR" id="PIRSR000350-2"/>
    </source>
</evidence>
<comment type="caution">
    <text evidence="17">The sequence shown here is derived from an EMBL/GenBank/DDBJ whole genome shotgun (WGS) entry which is preliminary data.</text>
</comment>
<dbReference type="InterPro" id="IPR012999">
    <property type="entry name" value="Pyr_OxRdtase_I_AS"/>
</dbReference>
<dbReference type="InterPro" id="IPR036188">
    <property type="entry name" value="FAD/NAD-bd_sf"/>
</dbReference>
<keyword evidence="6 14" id="KW-0560">Oxidoreductase</keyword>
<evidence type="ECO:0000256" key="12">
    <source>
        <dbReference type="PIRSR" id="PIRSR000350-3"/>
    </source>
</evidence>
<evidence type="ECO:0000313" key="17">
    <source>
        <dbReference type="EMBL" id="MBJ7599421.1"/>
    </source>
</evidence>
<evidence type="ECO:0000256" key="14">
    <source>
        <dbReference type="RuleBase" id="RU003692"/>
    </source>
</evidence>
<keyword evidence="18" id="KW-1185">Reference proteome</keyword>
<feature type="domain" description="Pyridine nucleotide-disulphide oxidoreductase dimerisation" evidence="15">
    <location>
        <begin position="335"/>
        <end position="443"/>
    </location>
</feature>
<dbReference type="Pfam" id="PF07992">
    <property type="entry name" value="Pyr_redox_2"/>
    <property type="match status" value="1"/>
</dbReference>